<proteinExistence type="predicted"/>
<reference evidence="1" key="1">
    <citation type="submission" date="2018-02" db="EMBL/GenBank/DDBJ databases">
        <title>Rhizophora mucronata_Transcriptome.</title>
        <authorList>
            <person name="Meera S.P."/>
            <person name="Sreeshan A."/>
            <person name="Augustine A."/>
        </authorList>
    </citation>
    <scope>NUCLEOTIDE SEQUENCE</scope>
    <source>
        <tissue evidence="1">Leaf</tissue>
    </source>
</reference>
<accession>A0A2P2K3I3</accession>
<name>A0A2P2K3I3_RHIMU</name>
<organism evidence="1">
    <name type="scientific">Rhizophora mucronata</name>
    <name type="common">Asiatic mangrove</name>
    <dbReference type="NCBI Taxonomy" id="61149"/>
    <lineage>
        <taxon>Eukaryota</taxon>
        <taxon>Viridiplantae</taxon>
        <taxon>Streptophyta</taxon>
        <taxon>Embryophyta</taxon>
        <taxon>Tracheophyta</taxon>
        <taxon>Spermatophyta</taxon>
        <taxon>Magnoliopsida</taxon>
        <taxon>eudicotyledons</taxon>
        <taxon>Gunneridae</taxon>
        <taxon>Pentapetalae</taxon>
        <taxon>rosids</taxon>
        <taxon>fabids</taxon>
        <taxon>Malpighiales</taxon>
        <taxon>Rhizophoraceae</taxon>
        <taxon>Rhizophora</taxon>
    </lineage>
</organism>
<dbReference type="EMBL" id="GGEC01019792">
    <property type="protein sequence ID" value="MBX00276.1"/>
    <property type="molecule type" value="Transcribed_RNA"/>
</dbReference>
<sequence length="64" mass="7916">MRMIHNRKLQTHQELCNLIRNKNTSFHFYFFLNRMQSYYSETHRQSYNSIITSFFVEEGDHILV</sequence>
<evidence type="ECO:0000313" key="1">
    <source>
        <dbReference type="EMBL" id="MBX00276.1"/>
    </source>
</evidence>
<dbReference type="AlphaFoldDB" id="A0A2P2K3I3"/>
<protein>
    <submittedName>
        <fullName evidence="1">Uncharacterized protein</fullName>
    </submittedName>
</protein>